<name>A0A8H6VAZ8_9PEZI</name>
<reference evidence="2" key="1">
    <citation type="submission" date="2020-04" db="EMBL/GenBank/DDBJ databases">
        <title>Draft genome resource of the tomato pathogen Pseudocercospora fuligena.</title>
        <authorList>
            <person name="Zaccaron A."/>
        </authorList>
    </citation>
    <scope>NUCLEOTIDE SEQUENCE</scope>
    <source>
        <strain evidence="2">PF001</strain>
    </source>
</reference>
<evidence type="ECO:0000256" key="1">
    <source>
        <dbReference type="SAM" id="MobiDB-lite"/>
    </source>
</evidence>
<proteinExistence type="predicted"/>
<evidence type="ECO:0000313" key="3">
    <source>
        <dbReference type="Proteomes" id="UP000660729"/>
    </source>
</evidence>
<accession>A0A8H6VAZ8</accession>
<dbReference type="AlphaFoldDB" id="A0A8H6VAZ8"/>
<feature type="region of interest" description="Disordered" evidence="1">
    <location>
        <begin position="70"/>
        <end position="102"/>
    </location>
</feature>
<dbReference type="Pfam" id="PF20174">
    <property type="entry name" value="DUF6540"/>
    <property type="match status" value="1"/>
</dbReference>
<keyword evidence="3" id="KW-1185">Reference proteome</keyword>
<feature type="compositionally biased region" description="Basic and acidic residues" evidence="1">
    <location>
        <begin position="90"/>
        <end position="102"/>
    </location>
</feature>
<sequence>MPSIRYHTVIFVETEADGSGYVHHVTGDLVSGMRYECTKASKPEQDDTRQYHSKELLGIARKSDHPTTFTKICERLPPPPKQKAFNPKTMRTEPIKPDGRFYTLDEPRPKLIKCTEWTEIQATPALLRSGLIKPAE</sequence>
<evidence type="ECO:0000313" key="2">
    <source>
        <dbReference type="EMBL" id="KAF7185578.1"/>
    </source>
</evidence>
<dbReference type="InterPro" id="IPR046670">
    <property type="entry name" value="DUF6540"/>
</dbReference>
<comment type="caution">
    <text evidence="2">The sequence shown here is derived from an EMBL/GenBank/DDBJ whole genome shotgun (WGS) entry which is preliminary data.</text>
</comment>
<dbReference type="OrthoDB" id="4135672at2759"/>
<organism evidence="2 3">
    <name type="scientific">Pseudocercospora fuligena</name>
    <dbReference type="NCBI Taxonomy" id="685502"/>
    <lineage>
        <taxon>Eukaryota</taxon>
        <taxon>Fungi</taxon>
        <taxon>Dikarya</taxon>
        <taxon>Ascomycota</taxon>
        <taxon>Pezizomycotina</taxon>
        <taxon>Dothideomycetes</taxon>
        <taxon>Dothideomycetidae</taxon>
        <taxon>Mycosphaerellales</taxon>
        <taxon>Mycosphaerellaceae</taxon>
        <taxon>Pseudocercospora</taxon>
    </lineage>
</organism>
<protein>
    <submittedName>
        <fullName evidence="2">Uncharacterized protein</fullName>
    </submittedName>
</protein>
<dbReference type="Proteomes" id="UP000660729">
    <property type="component" value="Unassembled WGS sequence"/>
</dbReference>
<gene>
    <name evidence="2" type="ORF">HII31_13075</name>
</gene>
<dbReference type="EMBL" id="JABCIY010000316">
    <property type="protein sequence ID" value="KAF7185578.1"/>
    <property type="molecule type" value="Genomic_DNA"/>
</dbReference>